<name>A0A0H5SK38_HERHM</name>
<reference evidence="1 2" key="1">
    <citation type="submission" date="2015-06" db="EMBL/GenBank/DDBJ databases">
        <authorList>
            <person name="Wibberg Daniel"/>
        </authorList>
    </citation>
    <scope>NUCLEOTIDE SEQUENCE [LARGE SCALE GENOMIC DNA]</scope>
    <source>
        <strain evidence="1 2">T3/55T</strain>
    </source>
</reference>
<dbReference type="EMBL" id="CVTD020000029">
    <property type="protein sequence ID" value="CRZ35877.1"/>
    <property type="molecule type" value="Genomic_DNA"/>
</dbReference>
<protein>
    <submittedName>
        <fullName evidence="1">Uncharacterized protein</fullName>
    </submittedName>
</protein>
<dbReference type="RefSeq" id="WP_014253579.1">
    <property type="nucleotide sequence ID" value="NZ_CVTD020000029.1"/>
</dbReference>
<organism evidence="1 2">
    <name type="scientific">Herbinix hemicellulosilytica</name>
    <dbReference type="NCBI Taxonomy" id="1564487"/>
    <lineage>
        <taxon>Bacteria</taxon>
        <taxon>Bacillati</taxon>
        <taxon>Bacillota</taxon>
        <taxon>Clostridia</taxon>
        <taxon>Lachnospirales</taxon>
        <taxon>Lachnospiraceae</taxon>
        <taxon>Herbinix</taxon>
    </lineage>
</organism>
<evidence type="ECO:0000313" key="2">
    <source>
        <dbReference type="Proteomes" id="UP000236497"/>
    </source>
</evidence>
<gene>
    <name evidence="1" type="ORF">HHT355_2696</name>
</gene>
<accession>A0A0H5SK38</accession>
<keyword evidence="2" id="KW-1185">Reference proteome</keyword>
<proteinExistence type="predicted"/>
<sequence>MQEGNNGIIYSNVSGESRNSNNECDKLKSMTVSSHNERLGISRIRINNNKFKNCGWEIYKVDLKAAQDFNDFQIYLWQKMKRIADADIERQDNNIKNIFTYALRYSIPSVFYKIVFYNKGKGLQQVYLTDEEIERIMTDYNDFVKEKSCHVTDKFDHLTEHYSWKICEIDYYAATIFKNVSGLTYKEIMKNALRTYLNQISYIHAQEEIELEVKHIEEYLKEGEIYE</sequence>
<dbReference type="Proteomes" id="UP000236497">
    <property type="component" value="Unassembled WGS sequence"/>
</dbReference>
<dbReference type="AlphaFoldDB" id="A0A0H5SK38"/>
<evidence type="ECO:0000313" key="1">
    <source>
        <dbReference type="EMBL" id="CRZ35877.1"/>
    </source>
</evidence>